<feature type="signal peptide" evidence="1">
    <location>
        <begin position="1"/>
        <end position="21"/>
    </location>
</feature>
<evidence type="ECO:0000256" key="1">
    <source>
        <dbReference type="SAM" id="SignalP"/>
    </source>
</evidence>
<proteinExistence type="predicted"/>
<evidence type="ECO:0000313" key="2">
    <source>
        <dbReference type="EMBL" id="RCL43815.1"/>
    </source>
</evidence>
<gene>
    <name evidence="2" type="ORF">DBW92_03830</name>
</gene>
<sequence length="236" mass="25679">MKKLLLSISLMVLVSSQSILAAGYIATYSVNVSNPAEYAKQMDSLMNSEWGKSFPGVVTLGSYAFNGYDDATHAVVINYDNEVDVGKATESFYTPRFAEFLAATASIAEPVEQSLNRKILTGGEMSSNKNNVYTIYRMDVKNPAAYAKSYAKVAKAQVEAGNIGGAYGLRAQVAGNQNYYTHYAFTGSDSIGAALAEQETLFSSDSFAQFQKEISSNRSVIQTSMLVVMVRYNDEN</sequence>
<name>A0A368C331_9GAMM</name>
<feature type="chain" id="PRO_5016867344" description="DUF1330 domain-containing protein" evidence="1">
    <location>
        <begin position="22"/>
        <end position="236"/>
    </location>
</feature>
<evidence type="ECO:0008006" key="4">
    <source>
        <dbReference type="Google" id="ProtNLM"/>
    </source>
</evidence>
<organism evidence="2 3">
    <name type="scientific">SAR86 cluster bacterium</name>
    <dbReference type="NCBI Taxonomy" id="2030880"/>
    <lineage>
        <taxon>Bacteria</taxon>
        <taxon>Pseudomonadati</taxon>
        <taxon>Pseudomonadota</taxon>
        <taxon>Gammaproteobacteria</taxon>
        <taxon>SAR86 cluster</taxon>
    </lineage>
</organism>
<dbReference type="EMBL" id="QOPI01000022">
    <property type="protein sequence ID" value="RCL43815.1"/>
    <property type="molecule type" value="Genomic_DNA"/>
</dbReference>
<accession>A0A368C331</accession>
<keyword evidence="1" id="KW-0732">Signal</keyword>
<protein>
    <recommendedName>
        <fullName evidence="4">DUF1330 domain-containing protein</fullName>
    </recommendedName>
</protein>
<comment type="caution">
    <text evidence="2">The sequence shown here is derived from an EMBL/GenBank/DDBJ whole genome shotgun (WGS) entry which is preliminary data.</text>
</comment>
<evidence type="ECO:0000313" key="3">
    <source>
        <dbReference type="Proteomes" id="UP000252915"/>
    </source>
</evidence>
<reference evidence="2 3" key="1">
    <citation type="journal article" date="2018" name="Microbiome">
        <title>Fine metagenomic profile of the Mediterranean stratified and mixed water columns revealed by assembly and recruitment.</title>
        <authorList>
            <person name="Haro-Moreno J.M."/>
            <person name="Lopez-Perez M."/>
            <person name="De La Torre J.R."/>
            <person name="Picazo A."/>
            <person name="Camacho A."/>
            <person name="Rodriguez-Valera F."/>
        </authorList>
    </citation>
    <scope>NUCLEOTIDE SEQUENCE [LARGE SCALE GENOMIC DNA]</scope>
    <source>
        <strain evidence="2">MED-G78</strain>
    </source>
</reference>
<dbReference type="AlphaFoldDB" id="A0A368C331"/>
<dbReference type="Proteomes" id="UP000252915">
    <property type="component" value="Unassembled WGS sequence"/>
</dbReference>